<dbReference type="CDD" id="cd00156">
    <property type="entry name" value="REC"/>
    <property type="match status" value="1"/>
</dbReference>
<name>A0A7W8JV76_9DEIO</name>
<dbReference type="PROSITE" id="PS50110">
    <property type="entry name" value="RESPONSE_REGULATORY"/>
    <property type="match status" value="1"/>
</dbReference>
<dbReference type="InterPro" id="IPR050595">
    <property type="entry name" value="Bact_response_regulator"/>
</dbReference>
<dbReference type="InterPro" id="IPR001789">
    <property type="entry name" value="Sig_transdc_resp-reg_receiver"/>
</dbReference>
<evidence type="ECO:0000313" key="5">
    <source>
        <dbReference type="Proteomes" id="UP000552709"/>
    </source>
</evidence>
<evidence type="ECO:0000256" key="2">
    <source>
        <dbReference type="PROSITE-ProRule" id="PRU00169"/>
    </source>
</evidence>
<protein>
    <submittedName>
        <fullName evidence="4">CheY-like chemotaxis protein</fullName>
    </submittedName>
</protein>
<reference evidence="4 5" key="1">
    <citation type="submission" date="2020-08" db="EMBL/GenBank/DDBJ databases">
        <title>Genomic Encyclopedia of Type Strains, Phase IV (KMG-IV): sequencing the most valuable type-strain genomes for metagenomic binning, comparative biology and taxonomic classification.</title>
        <authorList>
            <person name="Goeker M."/>
        </authorList>
    </citation>
    <scope>NUCLEOTIDE SEQUENCE [LARGE SCALE GENOMIC DNA]</scope>
    <source>
        <strain evidence="4 5">DSM 27939</strain>
    </source>
</reference>
<dbReference type="PANTHER" id="PTHR44591:SF3">
    <property type="entry name" value="RESPONSE REGULATORY DOMAIN-CONTAINING PROTEIN"/>
    <property type="match status" value="1"/>
</dbReference>
<sequence>MSDGAPPPRRPLHLLVVDDEQQILELLDLTLGMRGYTVWPASDGPQALEVSRQHPIDVIVMDVLMAPWDGFETVRRLHAQYTQPSNAPPGQRMPPVVFLSGLNPPDALPELAEKLIQTYLVKPFRPADLVQAIENVWEAQHRQSSTDPI</sequence>
<keyword evidence="1 2" id="KW-0597">Phosphoprotein</keyword>
<dbReference type="GO" id="GO:0000160">
    <property type="term" value="P:phosphorelay signal transduction system"/>
    <property type="evidence" value="ECO:0007669"/>
    <property type="project" value="InterPro"/>
</dbReference>
<dbReference type="EMBL" id="JACHFL010000003">
    <property type="protein sequence ID" value="MBB5362568.1"/>
    <property type="molecule type" value="Genomic_DNA"/>
</dbReference>
<organism evidence="4 5">
    <name type="scientific">Deinococcus humi</name>
    <dbReference type="NCBI Taxonomy" id="662880"/>
    <lineage>
        <taxon>Bacteria</taxon>
        <taxon>Thermotogati</taxon>
        <taxon>Deinococcota</taxon>
        <taxon>Deinococci</taxon>
        <taxon>Deinococcales</taxon>
        <taxon>Deinococcaceae</taxon>
        <taxon>Deinococcus</taxon>
    </lineage>
</organism>
<dbReference type="SMART" id="SM00448">
    <property type="entry name" value="REC"/>
    <property type="match status" value="1"/>
</dbReference>
<dbReference type="AlphaFoldDB" id="A0A7W8JV76"/>
<dbReference type="RefSeq" id="WP_229789983.1">
    <property type="nucleotide sequence ID" value="NZ_JACHFL010000003.1"/>
</dbReference>
<dbReference type="Gene3D" id="3.40.50.2300">
    <property type="match status" value="1"/>
</dbReference>
<keyword evidence="5" id="KW-1185">Reference proteome</keyword>
<dbReference type="PANTHER" id="PTHR44591">
    <property type="entry name" value="STRESS RESPONSE REGULATOR PROTEIN 1"/>
    <property type="match status" value="1"/>
</dbReference>
<accession>A0A7W8JV76</accession>
<dbReference type="SUPFAM" id="SSF52172">
    <property type="entry name" value="CheY-like"/>
    <property type="match status" value="1"/>
</dbReference>
<dbReference type="Proteomes" id="UP000552709">
    <property type="component" value="Unassembled WGS sequence"/>
</dbReference>
<dbReference type="Pfam" id="PF00072">
    <property type="entry name" value="Response_reg"/>
    <property type="match status" value="1"/>
</dbReference>
<evidence type="ECO:0000259" key="3">
    <source>
        <dbReference type="PROSITE" id="PS50110"/>
    </source>
</evidence>
<feature type="domain" description="Response regulatory" evidence="3">
    <location>
        <begin position="13"/>
        <end position="137"/>
    </location>
</feature>
<gene>
    <name evidence="4" type="ORF">HNQ08_001663</name>
</gene>
<proteinExistence type="predicted"/>
<comment type="caution">
    <text evidence="4">The sequence shown here is derived from an EMBL/GenBank/DDBJ whole genome shotgun (WGS) entry which is preliminary data.</text>
</comment>
<feature type="modified residue" description="4-aspartylphosphate" evidence="2">
    <location>
        <position position="62"/>
    </location>
</feature>
<evidence type="ECO:0000313" key="4">
    <source>
        <dbReference type="EMBL" id="MBB5362568.1"/>
    </source>
</evidence>
<dbReference type="InterPro" id="IPR011006">
    <property type="entry name" value="CheY-like_superfamily"/>
</dbReference>
<evidence type="ECO:0000256" key="1">
    <source>
        <dbReference type="ARBA" id="ARBA00022553"/>
    </source>
</evidence>